<evidence type="ECO:0000256" key="4">
    <source>
        <dbReference type="ARBA" id="ARBA00022691"/>
    </source>
</evidence>
<evidence type="ECO:0000313" key="10">
    <source>
        <dbReference type="EMBL" id="APG64637.1"/>
    </source>
</evidence>
<keyword evidence="4" id="KW-0949">S-adenosyl-L-methionine</keyword>
<feature type="domain" description="DNA methylase N-4/N-6" evidence="9">
    <location>
        <begin position="31"/>
        <end position="264"/>
    </location>
</feature>
<evidence type="ECO:0000256" key="7">
    <source>
        <dbReference type="ARBA" id="ARBA00049120"/>
    </source>
</evidence>
<protein>
    <recommendedName>
        <fullName evidence="8">Methyltransferase</fullName>
        <ecNumber evidence="8">2.1.1.-</ecNumber>
    </recommendedName>
</protein>
<dbReference type="Proteomes" id="UP000181898">
    <property type="component" value="Chromosome"/>
</dbReference>
<evidence type="ECO:0000256" key="2">
    <source>
        <dbReference type="ARBA" id="ARBA00022603"/>
    </source>
</evidence>
<dbReference type="EMBL" id="CP018155">
    <property type="protein sequence ID" value="APG64637.1"/>
    <property type="molecule type" value="Genomic_DNA"/>
</dbReference>
<comment type="similarity">
    <text evidence="1">Belongs to the N(4)/N(6)-methyltransferase family. N(4) subfamily.</text>
</comment>
<keyword evidence="2 10" id="KW-0489">Methyltransferase</keyword>
<dbReference type="PRINTS" id="PR00508">
    <property type="entry name" value="S21N4MTFRASE"/>
</dbReference>
<dbReference type="PROSITE" id="PS00093">
    <property type="entry name" value="N4_MTASE"/>
    <property type="match status" value="1"/>
</dbReference>
<evidence type="ECO:0000259" key="9">
    <source>
        <dbReference type="Pfam" id="PF01555"/>
    </source>
</evidence>
<dbReference type="SUPFAM" id="SSF53335">
    <property type="entry name" value="S-adenosyl-L-methionine-dependent methyltransferases"/>
    <property type="match status" value="1"/>
</dbReference>
<evidence type="ECO:0000256" key="1">
    <source>
        <dbReference type="ARBA" id="ARBA00010203"/>
    </source>
</evidence>
<dbReference type="REBASE" id="173525">
    <property type="entry name" value="M2.Tsp136ORF4315P"/>
</dbReference>
<dbReference type="InterPro" id="IPR017985">
    <property type="entry name" value="MeTrfase_CN4_CS"/>
</dbReference>
<keyword evidence="3 10" id="KW-0808">Transferase</keyword>
<dbReference type="GO" id="GO:0008170">
    <property type="term" value="F:N-methyltransferase activity"/>
    <property type="evidence" value="ECO:0007669"/>
    <property type="project" value="InterPro"/>
</dbReference>
<evidence type="ECO:0000256" key="5">
    <source>
        <dbReference type="ARBA" id="ARBA00022747"/>
    </source>
</evidence>
<keyword evidence="5" id="KW-0680">Restriction system</keyword>
<dbReference type="InterPro" id="IPR002941">
    <property type="entry name" value="DNA_methylase_N4/N6"/>
</dbReference>
<dbReference type="Gene3D" id="3.40.50.150">
    <property type="entry name" value="Vaccinia Virus protein VP39"/>
    <property type="match status" value="1"/>
</dbReference>
<dbReference type="GO" id="GO:0015667">
    <property type="term" value="F:site-specific DNA-methyltransferase (cytosine-N4-specific) activity"/>
    <property type="evidence" value="ECO:0007669"/>
    <property type="project" value="UniProtKB-EC"/>
</dbReference>
<keyword evidence="11" id="KW-1185">Reference proteome</keyword>
<dbReference type="GO" id="GO:0032259">
    <property type="term" value="P:methylation"/>
    <property type="evidence" value="ECO:0007669"/>
    <property type="project" value="UniProtKB-KW"/>
</dbReference>
<evidence type="ECO:0000256" key="6">
    <source>
        <dbReference type="ARBA" id="ARBA00023125"/>
    </source>
</evidence>
<dbReference type="GO" id="GO:0003677">
    <property type="term" value="F:DNA binding"/>
    <property type="evidence" value="ECO:0007669"/>
    <property type="project" value="UniProtKB-KW"/>
</dbReference>
<accession>A0A1L3JHP1</accession>
<dbReference type="STRING" id="1850252.LPB136_04320"/>
<dbReference type="OrthoDB" id="9800801at2"/>
<evidence type="ECO:0000313" key="11">
    <source>
        <dbReference type="Proteomes" id="UP000181898"/>
    </source>
</evidence>
<keyword evidence="6" id="KW-0238">DNA-binding</keyword>
<evidence type="ECO:0000256" key="3">
    <source>
        <dbReference type="ARBA" id="ARBA00022679"/>
    </source>
</evidence>
<dbReference type="KEGG" id="ten:LPB136_04320"/>
<dbReference type="GO" id="GO:0009307">
    <property type="term" value="P:DNA restriction-modification system"/>
    <property type="evidence" value="ECO:0007669"/>
    <property type="project" value="UniProtKB-KW"/>
</dbReference>
<organism evidence="10 11">
    <name type="scientific">Tenacibaculum todarodis</name>
    <dbReference type="NCBI Taxonomy" id="1850252"/>
    <lineage>
        <taxon>Bacteria</taxon>
        <taxon>Pseudomonadati</taxon>
        <taxon>Bacteroidota</taxon>
        <taxon>Flavobacteriia</taxon>
        <taxon>Flavobacteriales</taxon>
        <taxon>Flavobacteriaceae</taxon>
        <taxon>Tenacibaculum</taxon>
    </lineage>
</organism>
<proteinExistence type="inferred from homology"/>
<reference evidence="10 11" key="1">
    <citation type="submission" date="2016-11" db="EMBL/GenBank/DDBJ databases">
        <title>Tenacibaculum sp. LPB0136, isolated from marine environment.</title>
        <authorList>
            <person name="Kim E."/>
            <person name="Yi H."/>
        </authorList>
    </citation>
    <scope>NUCLEOTIDE SEQUENCE [LARGE SCALE GENOMIC DNA]</scope>
    <source>
        <strain evidence="10 11">LPB0136</strain>
    </source>
</reference>
<gene>
    <name evidence="10" type="ORF">LPB136_04320</name>
</gene>
<name>A0A1L3JHP1_9FLAO</name>
<dbReference type="EC" id="2.1.1.-" evidence="8"/>
<evidence type="ECO:0000256" key="8">
    <source>
        <dbReference type="RuleBase" id="RU362026"/>
    </source>
</evidence>
<sequence length="275" mass="31946">MDKINDSIVINDAKIFFKNSTNMAEIPSSSVNLIITSPPYWTLKDYENEDQIGLGSSSYEYYLSELNKVWQECIRVLAPDGKICINIMPFLLTGKAARFKRRETRLVLGDIERFMDSTKEMYQFGLYIWDKRKIARFSSFGSYPYPPNLFSTYPYEWITVFSKQGKRPKVSKEIKEKSKLTTKEWQDWAINSIWEMQPASAKREKHPAPFPDEMPKRLIRLHSFYGDTVLDPFLGTGTTAKVALELGRKAIGYELNREYEPLITKKLLSVEECVL</sequence>
<dbReference type="InterPro" id="IPR029063">
    <property type="entry name" value="SAM-dependent_MTases_sf"/>
</dbReference>
<dbReference type="RefSeq" id="WP_072554962.1">
    <property type="nucleotide sequence ID" value="NZ_CP018155.1"/>
</dbReference>
<dbReference type="InterPro" id="IPR001091">
    <property type="entry name" value="RM_Methyltransferase"/>
</dbReference>
<dbReference type="Pfam" id="PF01555">
    <property type="entry name" value="N6_N4_Mtase"/>
    <property type="match status" value="1"/>
</dbReference>
<dbReference type="AlphaFoldDB" id="A0A1L3JHP1"/>
<comment type="catalytic activity">
    <reaction evidence="7">
        <text>a 2'-deoxycytidine in DNA + S-adenosyl-L-methionine = an N(4)-methyl-2'-deoxycytidine in DNA + S-adenosyl-L-homocysteine + H(+)</text>
        <dbReference type="Rhea" id="RHEA:16857"/>
        <dbReference type="Rhea" id="RHEA-COMP:11369"/>
        <dbReference type="Rhea" id="RHEA-COMP:13674"/>
        <dbReference type="ChEBI" id="CHEBI:15378"/>
        <dbReference type="ChEBI" id="CHEBI:57856"/>
        <dbReference type="ChEBI" id="CHEBI:59789"/>
        <dbReference type="ChEBI" id="CHEBI:85452"/>
        <dbReference type="ChEBI" id="CHEBI:137933"/>
        <dbReference type="EC" id="2.1.1.113"/>
    </reaction>
</comment>